<dbReference type="GO" id="GO:0046914">
    <property type="term" value="F:transition metal ion binding"/>
    <property type="evidence" value="ECO:0007669"/>
    <property type="project" value="InterPro"/>
</dbReference>
<dbReference type="Gene3D" id="2.160.20.60">
    <property type="entry name" value="Glutamate synthase, alpha subunit, C-terminal domain"/>
    <property type="match status" value="2"/>
</dbReference>
<dbReference type="GO" id="GO:0015948">
    <property type="term" value="P:methanogenesis"/>
    <property type="evidence" value="ECO:0007669"/>
    <property type="project" value="InterPro"/>
</dbReference>
<name>Q1YFY5_AURMS</name>
<accession>Q1YFY5</accession>
<dbReference type="EC" id="1.2.99.5" evidence="1"/>
<sequence>MSGLTFRKRAEPDQRIDLAALIPSRLAGLTIAQIASLPIGTTRWLVTVGDLFDVSGDDPAQLRFEGGSQRFDRIGEGLDGGEIHVEGDAGWRIGRVMSGGRLTVTGSAGGFAGSAMSGGELRIEGDAGDFLGGPLAGEMAGMSGGTIRVGGAAGERAADRMRRGTIVVAGALGANAASRMIAGTLIAGGRAAGVPGRMMKRGTLILPGGVERLSPTFLDNGPADLLILKLMARDIAAGPAGPVPFDGAPMRRLGGDTAVLGMGEIFLPL</sequence>
<dbReference type="RefSeq" id="WP_009210860.1">
    <property type="nucleotide sequence ID" value="NZ_BBWP01000010.1"/>
</dbReference>
<comment type="caution">
    <text evidence="1">The sequence shown here is derived from an EMBL/GenBank/DDBJ whole genome shotgun (WGS) entry which is preliminary data.</text>
</comment>
<dbReference type="AlphaFoldDB" id="Q1YFY5"/>
<evidence type="ECO:0000313" key="2">
    <source>
        <dbReference type="Proteomes" id="UP000000321"/>
    </source>
</evidence>
<keyword evidence="1" id="KW-0560">Oxidoreductase</keyword>
<dbReference type="HOGENOM" id="CLU_072248_1_0_5"/>
<organism evidence="1 2">
    <name type="scientific">Aurantimonas manganoxydans (strain ATCC BAA-1229 / DSM 21871 / SI85-9A1)</name>
    <dbReference type="NCBI Taxonomy" id="287752"/>
    <lineage>
        <taxon>Bacteria</taxon>
        <taxon>Pseudomonadati</taxon>
        <taxon>Pseudomonadota</taxon>
        <taxon>Alphaproteobacteria</taxon>
        <taxon>Hyphomicrobiales</taxon>
        <taxon>Aurantimonadaceae</taxon>
        <taxon>Aurantimonas</taxon>
    </lineage>
</organism>
<evidence type="ECO:0000313" key="1">
    <source>
        <dbReference type="EMBL" id="EAS49440.1"/>
    </source>
</evidence>
<dbReference type="InterPro" id="IPR036485">
    <property type="entry name" value="Glu_synth_asu_C_sf"/>
</dbReference>
<dbReference type="OrthoDB" id="7302713at2"/>
<dbReference type="GO" id="GO:0018493">
    <property type="term" value="F:formylmethanofuran dehydrogenase activity"/>
    <property type="evidence" value="ECO:0007669"/>
    <property type="project" value="InterPro"/>
</dbReference>
<dbReference type="BioCyc" id="AURANTIMONAS:SI859A1_03043-MONOMER"/>
<dbReference type="EMBL" id="AAPJ01000005">
    <property type="protein sequence ID" value="EAS49440.1"/>
    <property type="molecule type" value="Genomic_DNA"/>
</dbReference>
<gene>
    <name evidence="1" type="ORF">SI859A1_03043</name>
</gene>
<reference evidence="1 2" key="1">
    <citation type="journal article" date="2008" name="Appl. Environ. Microbiol.">
        <title>Genomic insights into Mn(II) oxidation by the marine alphaproteobacterium Aurantimonas sp. strain SI85-9A1.</title>
        <authorList>
            <person name="Dick G.J."/>
            <person name="Podell S."/>
            <person name="Johnson H.A."/>
            <person name="Rivera-Espinoza Y."/>
            <person name="Bernier-Latmani R."/>
            <person name="McCarthy J.K."/>
            <person name="Torpey J.W."/>
            <person name="Clement B.G."/>
            <person name="Gaasterland T."/>
            <person name="Tebo B.M."/>
        </authorList>
    </citation>
    <scope>NUCLEOTIDE SEQUENCE [LARGE SCALE GENOMIC DNA]</scope>
    <source>
        <strain evidence="1 2">SI85-9A1</strain>
    </source>
</reference>
<dbReference type="PANTHER" id="PTHR39673">
    <property type="entry name" value="TUNGSTEN FORMYLMETHANOFURAN DEHYDROGENASE, SUBUNIT C (FWDC)"/>
    <property type="match status" value="1"/>
</dbReference>
<dbReference type="SUPFAM" id="SSF69336">
    <property type="entry name" value="Alpha subunit of glutamate synthase, C-terminal domain"/>
    <property type="match status" value="1"/>
</dbReference>
<dbReference type="PANTHER" id="PTHR39673:SF5">
    <property type="entry name" value="TUNGSTEN-CONTAINING FORMYLMETHANOFURAN DEHYDROGENASE 2 SUBUNIT C"/>
    <property type="match status" value="1"/>
</dbReference>
<proteinExistence type="predicted"/>
<keyword evidence="2" id="KW-1185">Reference proteome</keyword>
<protein>
    <submittedName>
        <fullName evidence="1">Putative formylmethanofuran dehydrogenase, subunit C</fullName>
        <ecNumber evidence="1">1.2.99.5</ecNumber>
    </submittedName>
</protein>
<dbReference type="NCBIfam" id="TIGR03122">
    <property type="entry name" value="one_C_dehyd_C"/>
    <property type="match status" value="1"/>
</dbReference>
<dbReference type="Proteomes" id="UP000000321">
    <property type="component" value="Unassembled WGS sequence"/>
</dbReference>
<dbReference type="InterPro" id="IPR017550">
    <property type="entry name" value="Formylmethanofuran_DH_suC"/>
</dbReference>